<dbReference type="Proteomes" id="UP000218831">
    <property type="component" value="Unassembled WGS sequence"/>
</dbReference>
<name>A0A2A2GFS5_9BACT</name>
<dbReference type="InterPro" id="IPR013780">
    <property type="entry name" value="Glyco_hydro_b"/>
</dbReference>
<dbReference type="GO" id="GO:0005975">
    <property type="term" value="P:carbohydrate metabolic process"/>
    <property type="evidence" value="ECO:0007669"/>
    <property type="project" value="InterPro"/>
</dbReference>
<comment type="caution">
    <text evidence="3">The sequence shown here is derived from an EMBL/GenBank/DDBJ whole genome shotgun (WGS) entry which is preliminary data.</text>
</comment>
<dbReference type="PANTHER" id="PTHR47786">
    <property type="entry name" value="ALPHA-1,4-GLUCAN:MALTOSE-1-PHOSPHATE MALTOSYLTRANSFERASE"/>
    <property type="match status" value="1"/>
</dbReference>
<evidence type="ECO:0000256" key="1">
    <source>
        <dbReference type="SAM" id="SignalP"/>
    </source>
</evidence>
<proteinExistence type="predicted"/>
<dbReference type="Gene3D" id="3.20.20.80">
    <property type="entry name" value="Glycosidases"/>
    <property type="match status" value="1"/>
</dbReference>
<feature type="signal peptide" evidence="1">
    <location>
        <begin position="1"/>
        <end position="23"/>
    </location>
</feature>
<dbReference type="Gene3D" id="2.60.40.1180">
    <property type="entry name" value="Golgi alpha-mannosidase II"/>
    <property type="match status" value="1"/>
</dbReference>
<dbReference type="PROSITE" id="PS51257">
    <property type="entry name" value="PROKAR_LIPOPROTEIN"/>
    <property type="match status" value="1"/>
</dbReference>
<protein>
    <submittedName>
        <fullName evidence="3">Alpha-amylase</fullName>
    </submittedName>
</protein>
<dbReference type="PANTHER" id="PTHR47786:SF2">
    <property type="entry name" value="GLYCOSYL HYDROLASE FAMILY 13 CATALYTIC DOMAIN-CONTAINING PROTEIN"/>
    <property type="match status" value="1"/>
</dbReference>
<dbReference type="SUPFAM" id="SSF51011">
    <property type="entry name" value="Glycosyl hydrolase domain"/>
    <property type="match status" value="1"/>
</dbReference>
<dbReference type="Pfam" id="PF16657">
    <property type="entry name" value="Malt_amylase_C"/>
    <property type="match status" value="1"/>
</dbReference>
<evidence type="ECO:0000313" key="4">
    <source>
        <dbReference type="Proteomes" id="UP000218831"/>
    </source>
</evidence>
<evidence type="ECO:0000313" key="3">
    <source>
        <dbReference type="EMBL" id="PAU95622.1"/>
    </source>
</evidence>
<dbReference type="InterPro" id="IPR032091">
    <property type="entry name" value="Malt_amylase-like_C"/>
</dbReference>
<dbReference type="Pfam" id="PF00128">
    <property type="entry name" value="Alpha-amylase"/>
    <property type="match status" value="1"/>
</dbReference>
<dbReference type="CDD" id="cd11313">
    <property type="entry name" value="AmyAc_arch_bac_AmyA"/>
    <property type="match status" value="1"/>
</dbReference>
<dbReference type="EMBL" id="NSKE01000001">
    <property type="protein sequence ID" value="PAU95622.1"/>
    <property type="molecule type" value="Genomic_DNA"/>
</dbReference>
<dbReference type="InterPro" id="IPR017853">
    <property type="entry name" value="GH"/>
</dbReference>
<organism evidence="3 4">
    <name type="scientific">Fodinibius salipaludis</name>
    <dbReference type="NCBI Taxonomy" id="2032627"/>
    <lineage>
        <taxon>Bacteria</taxon>
        <taxon>Pseudomonadati</taxon>
        <taxon>Balneolota</taxon>
        <taxon>Balneolia</taxon>
        <taxon>Balneolales</taxon>
        <taxon>Balneolaceae</taxon>
        <taxon>Fodinibius</taxon>
    </lineage>
</organism>
<keyword evidence="4" id="KW-1185">Reference proteome</keyword>
<dbReference type="SMART" id="SM00642">
    <property type="entry name" value="Aamy"/>
    <property type="match status" value="1"/>
</dbReference>
<evidence type="ECO:0000259" key="2">
    <source>
        <dbReference type="SMART" id="SM00642"/>
    </source>
</evidence>
<accession>A0A2A2GFS5</accession>
<feature type="chain" id="PRO_5012042055" evidence="1">
    <location>
        <begin position="24"/>
        <end position="459"/>
    </location>
</feature>
<dbReference type="SUPFAM" id="SSF51445">
    <property type="entry name" value="(Trans)glycosidases"/>
    <property type="match status" value="1"/>
</dbReference>
<sequence>MKLNKPILLLVSFLIILGGCNTSTEPTRSDDDDTEEPISYSPVEHPEWANNATIYEVNIRQYSQEGTFDAFTEDIPRLKEMGVEVLWLMPIHPIGEENRLGELGSYYSVQDFGEVNPEFGSKEDLRELVQTAHNNDMKVILDWVANHTAWDHVWTESNPDWYTKDENGNFVTPQDWSDVIELNYNIEDMRDEMVDEMSYWVEEFNIDGFRADFASGVPMDFWNRVRHDLNEIKPTFLLAEAEEPEFHEHAFDMSYAWSFPNLTHQIADGNAGPNAIHTYMLNEQDQFDNSDYRMYYTSNHDINSWENSAVDRYGPALETMAVLASTLNGMPLVYNGQEARIDEELAFFQKDQIEWSGYELEEFYTKLLQLNQNNPALWNGEAGGNYERISTNNSNIFAFRRVKEENEVLVLLNLSDQSQTVTLQDIESTTYTDIFAESEFTINSDPIELSSWDYLVLEK</sequence>
<dbReference type="InterPro" id="IPR006047">
    <property type="entry name" value="GH13_cat_dom"/>
</dbReference>
<gene>
    <name evidence="3" type="ORF">CK503_00735</name>
</gene>
<feature type="domain" description="Glycosyl hydrolase family 13 catalytic" evidence="2">
    <location>
        <begin position="47"/>
        <end position="371"/>
    </location>
</feature>
<dbReference type="AlphaFoldDB" id="A0A2A2GFS5"/>
<reference evidence="3 4" key="1">
    <citation type="submission" date="2017-08" db="EMBL/GenBank/DDBJ databases">
        <title>Aliifodinibius alkalisoli sp. nov., isolated from saline alkaline soil.</title>
        <authorList>
            <person name="Liu D."/>
            <person name="Zhang G."/>
        </authorList>
    </citation>
    <scope>NUCLEOTIDE SEQUENCE [LARGE SCALE GENOMIC DNA]</scope>
    <source>
        <strain evidence="3 4">WN023</strain>
    </source>
</reference>
<keyword evidence="1" id="KW-0732">Signal</keyword>